<feature type="region of interest" description="Disordered" evidence="1">
    <location>
        <begin position="56"/>
        <end position="82"/>
    </location>
</feature>
<dbReference type="EMBL" id="OZ035836">
    <property type="protein sequence ID" value="CAL1580995.1"/>
    <property type="molecule type" value="Genomic_DNA"/>
</dbReference>
<dbReference type="AlphaFoldDB" id="A0AAV2JZ27"/>
<keyword evidence="3" id="KW-1185">Reference proteome</keyword>
<protein>
    <submittedName>
        <fullName evidence="2">Uncharacterized protein</fullName>
    </submittedName>
</protein>
<reference evidence="2 3" key="1">
    <citation type="submission" date="2024-04" db="EMBL/GenBank/DDBJ databases">
        <authorList>
            <person name="Waldvogel A.-M."/>
            <person name="Schoenle A."/>
        </authorList>
    </citation>
    <scope>NUCLEOTIDE SEQUENCE [LARGE SCALE GENOMIC DNA]</scope>
</reference>
<name>A0AAV2JZ27_KNICA</name>
<dbReference type="Proteomes" id="UP001497482">
    <property type="component" value="Chromosome 14"/>
</dbReference>
<evidence type="ECO:0000313" key="2">
    <source>
        <dbReference type="EMBL" id="CAL1580995.1"/>
    </source>
</evidence>
<sequence length="102" mass="11327">MIADLHSILNLIASHLTFKKQKNPSNLKPATSESRVCVIHSSSNLHDLPRSPVAPPLDSCFHRPARPANRRPPSRWARSPSPKWSSLANVHFTFATAKAQEV</sequence>
<organism evidence="2 3">
    <name type="scientific">Knipowitschia caucasica</name>
    <name type="common">Caucasian dwarf goby</name>
    <name type="synonym">Pomatoschistus caucasicus</name>
    <dbReference type="NCBI Taxonomy" id="637954"/>
    <lineage>
        <taxon>Eukaryota</taxon>
        <taxon>Metazoa</taxon>
        <taxon>Chordata</taxon>
        <taxon>Craniata</taxon>
        <taxon>Vertebrata</taxon>
        <taxon>Euteleostomi</taxon>
        <taxon>Actinopterygii</taxon>
        <taxon>Neopterygii</taxon>
        <taxon>Teleostei</taxon>
        <taxon>Neoteleostei</taxon>
        <taxon>Acanthomorphata</taxon>
        <taxon>Gobiaria</taxon>
        <taxon>Gobiiformes</taxon>
        <taxon>Gobioidei</taxon>
        <taxon>Gobiidae</taxon>
        <taxon>Gobiinae</taxon>
        <taxon>Knipowitschia</taxon>
    </lineage>
</organism>
<accession>A0AAV2JZ27</accession>
<feature type="compositionally biased region" description="Basic residues" evidence="1">
    <location>
        <begin position="63"/>
        <end position="73"/>
    </location>
</feature>
<evidence type="ECO:0000256" key="1">
    <source>
        <dbReference type="SAM" id="MobiDB-lite"/>
    </source>
</evidence>
<evidence type="ECO:0000313" key="3">
    <source>
        <dbReference type="Proteomes" id="UP001497482"/>
    </source>
</evidence>
<gene>
    <name evidence="2" type="ORF">KC01_LOCUS11773</name>
</gene>
<proteinExistence type="predicted"/>